<organism evidence="8 9">
    <name type="scientific">Saccharomycopsis crataegensis</name>
    <dbReference type="NCBI Taxonomy" id="43959"/>
    <lineage>
        <taxon>Eukaryota</taxon>
        <taxon>Fungi</taxon>
        <taxon>Dikarya</taxon>
        <taxon>Ascomycota</taxon>
        <taxon>Saccharomycotina</taxon>
        <taxon>Saccharomycetes</taxon>
        <taxon>Saccharomycopsidaceae</taxon>
        <taxon>Saccharomycopsis</taxon>
    </lineage>
</organism>
<dbReference type="Pfam" id="PF00787">
    <property type="entry name" value="PX"/>
    <property type="match status" value="1"/>
</dbReference>
<evidence type="ECO:0000256" key="4">
    <source>
        <dbReference type="ARBA" id="ARBA00054927"/>
    </source>
</evidence>
<dbReference type="SUPFAM" id="SSF64268">
    <property type="entry name" value="PX domain"/>
    <property type="match status" value="1"/>
</dbReference>
<feature type="domain" description="PX" evidence="7">
    <location>
        <begin position="1"/>
        <end position="120"/>
    </location>
</feature>
<comment type="function">
    <text evidence="4">Essential for proper morphogenesis of the vacuole. May exist as structural reinforcement on the surface of the vacuolar membrane and be required for maintenance against rupture by osmotic pressure.</text>
</comment>
<dbReference type="InterPro" id="IPR000727">
    <property type="entry name" value="T_SNARE_dom"/>
</dbReference>
<evidence type="ECO:0000259" key="7">
    <source>
        <dbReference type="PROSITE" id="PS50195"/>
    </source>
</evidence>
<comment type="subcellular location">
    <subcellularLocation>
        <location evidence="1">Vacuole</location>
    </subcellularLocation>
</comment>
<reference evidence="8 9" key="1">
    <citation type="journal article" date="2023" name="Elife">
        <title>Identification of key yeast species and microbe-microbe interactions impacting larval growth of Drosophila in the wild.</title>
        <authorList>
            <person name="Mure A."/>
            <person name="Sugiura Y."/>
            <person name="Maeda R."/>
            <person name="Honda K."/>
            <person name="Sakurai N."/>
            <person name="Takahashi Y."/>
            <person name="Watada M."/>
            <person name="Katoh T."/>
            <person name="Gotoh A."/>
            <person name="Gotoh Y."/>
            <person name="Taniguchi I."/>
            <person name="Nakamura K."/>
            <person name="Hayashi T."/>
            <person name="Katayama T."/>
            <person name="Uemura T."/>
            <person name="Hattori Y."/>
        </authorList>
    </citation>
    <scope>NUCLEOTIDE SEQUENCE [LARGE SCALE GENOMIC DNA]</scope>
    <source>
        <strain evidence="8 9">SC-9</strain>
    </source>
</reference>
<evidence type="ECO:0000256" key="3">
    <source>
        <dbReference type="ARBA" id="ARBA00023054"/>
    </source>
</evidence>
<accession>A0AAV5QL84</accession>
<dbReference type="AlphaFoldDB" id="A0AAV5QL84"/>
<proteinExistence type="predicted"/>
<keyword evidence="3" id="KW-0175">Coiled coil</keyword>
<gene>
    <name evidence="8" type="ORF">DASC09_027310</name>
</gene>
<dbReference type="GO" id="GO:0016192">
    <property type="term" value="P:vesicle-mediated transport"/>
    <property type="evidence" value="ECO:0007669"/>
    <property type="project" value="UniProtKB-ARBA"/>
</dbReference>
<dbReference type="InterPro" id="IPR001683">
    <property type="entry name" value="PX_dom"/>
</dbReference>
<protein>
    <submittedName>
        <fullName evidence="8">Uncharacterized protein</fullName>
    </submittedName>
</protein>
<sequence>MDVQVSIPRTSLIDGSYTVYHVSVRLPLRKYELARRYSDFYKLFHDMEEEMRYKNNKKFPLVVPPKTKFYQNSNDREVVEFRRSEFEYILSQIVNNGVDDDGDWRNTLAFEGFLELPSGIFKESTSGSTSNNNNKNNNKSNNTAMHYSLKSGVGGGNDPIIDIGAWLDTVRECRKLLQVARSLCASNPQQTRKNLIVVRSRFDPLDQGLKLHEINQKKNRGGLAAKDRSVAAGGPEVLGDGEIRRRKDLLSSLKQEHGNIESLLTSINGEKYNGSSSSSSSSSEKPISTMPGSFNVVVMSESRGVNEVNGLFGKKPSRRVLGQPLPETDETRGLGDTDLLQQQQLKLKTQDDELAMLSKAIQRQKMMGLTINEELDYQNTLLGELDRDVDNASTKLKYANKKTRKING</sequence>
<evidence type="ECO:0000256" key="5">
    <source>
        <dbReference type="SAM" id="MobiDB-lite"/>
    </source>
</evidence>
<keyword evidence="9" id="KW-1185">Reference proteome</keyword>
<evidence type="ECO:0000259" key="6">
    <source>
        <dbReference type="PROSITE" id="PS50192"/>
    </source>
</evidence>
<dbReference type="GO" id="GO:0000329">
    <property type="term" value="C:fungal-type vacuole membrane"/>
    <property type="evidence" value="ECO:0007669"/>
    <property type="project" value="UniProtKB-ARBA"/>
</dbReference>
<dbReference type="RefSeq" id="XP_064852406.1">
    <property type="nucleotide sequence ID" value="XM_064996334.1"/>
</dbReference>
<keyword evidence="2" id="KW-0926">Vacuole</keyword>
<feature type="domain" description="T-SNARE coiled-coil homology" evidence="6">
    <location>
        <begin position="344"/>
        <end position="406"/>
    </location>
</feature>
<dbReference type="SMART" id="SM00397">
    <property type="entry name" value="t_SNARE"/>
    <property type="match status" value="1"/>
</dbReference>
<feature type="region of interest" description="Disordered" evidence="5">
    <location>
        <begin position="268"/>
        <end position="289"/>
    </location>
</feature>
<dbReference type="GO" id="GO:0007034">
    <property type="term" value="P:vacuolar transport"/>
    <property type="evidence" value="ECO:0007669"/>
    <property type="project" value="UniProtKB-ARBA"/>
</dbReference>
<evidence type="ECO:0000256" key="2">
    <source>
        <dbReference type="ARBA" id="ARBA00022554"/>
    </source>
</evidence>
<dbReference type="Proteomes" id="UP001360560">
    <property type="component" value="Unassembled WGS sequence"/>
</dbReference>
<dbReference type="CDD" id="cd06897">
    <property type="entry name" value="PX_SNARE"/>
    <property type="match status" value="1"/>
</dbReference>
<dbReference type="PROSITE" id="PS50195">
    <property type="entry name" value="PX"/>
    <property type="match status" value="1"/>
</dbReference>
<dbReference type="InterPro" id="IPR036871">
    <property type="entry name" value="PX_dom_sf"/>
</dbReference>
<dbReference type="PROSITE" id="PS50192">
    <property type="entry name" value="T_SNARE"/>
    <property type="match status" value="1"/>
</dbReference>
<dbReference type="Gene3D" id="3.30.1520.10">
    <property type="entry name" value="Phox-like domain"/>
    <property type="match status" value="1"/>
</dbReference>
<evidence type="ECO:0000313" key="8">
    <source>
        <dbReference type="EMBL" id="GMM35406.1"/>
    </source>
</evidence>
<feature type="region of interest" description="Disordered" evidence="5">
    <location>
        <begin position="124"/>
        <end position="143"/>
    </location>
</feature>
<name>A0AAV5QL84_9ASCO</name>
<dbReference type="GeneID" id="90073385"/>
<dbReference type="GO" id="GO:0035091">
    <property type="term" value="F:phosphatidylinositol binding"/>
    <property type="evidence" value="ECO:0007669"/>
    <property type="project" value="InterPro"/>
</dbReference>
<evidence type="ECO:0000313" key="9">
    <source>
        <dbReference type="Proteomes" id="UP001360560"/>
    </source>
</evidence>
<dbReference type="CDD" id="cd15858">
    <property type="entry name" value="SNARE_VAM7"/>
    <property type="match status" value="1"/>
</dbReference>
<dbReference type="EMBL" id="BTFZ01000006">
    <property type="protein sequence ID" value="GMM35406.1"/>
    <property type="molecule type" value="Genomic_DNA"/>
</dbReference>
<dbReference type="FunFam" id="1.20.5.110:FF:000058">
    <property type="entry name" value="VAM7p Vacuolar SNARE protein"/>
    <property type="match status" value="1"/>
</dbReference>
<evidence type="ECO:0000256" key="1">
    <source>
        <dbReference type="ARBA" id="ARBA00004116"/>
    </source>
</evidence>
<comment type="caution">
    <text evidence="8">The sequence shown here is derived from an EMBL/GenBank/DDBJ whole genome shotgun (WGS) entry which is preliminary data.</text>
</comment>
<dbReference type="GO" id="GO:0097576">
    <property type="term" value="P:vacuole fusion"/>
    <property type="evidence" value="ECO:0007669"/>
    <property type="project" value="UniProtKB-ARBA"/>
</dbReference>
<dbReference type="SUPFAM" id="SSF58038">
    <property type="entry name" value="SNARE fusion complex"/>
    <property type="match status" value="1"/>
</dbReference>
<dbReference type="Gene3D" id="1.20.5.110">
    <property type="match status" value="1"/>
</dbReference>